<gene>
    <name evidence="2" type="ORF">GRI97_07035</name>
</gene>
<evidence type="ECO:0000256" key="1">
    <source>
        <dbReference type="SAM" id="Phobius"/>
    </source>
</evidence>
<keyword evidence="3" id="KW-1185">Reference proteome</keyword>
<dbReference type="OrthoDB" id="7594385at2"/>
<sequence>MEIARRSGSMQSVVAEQAERLSKRRAIAAIVLGTVLAATQAQRMDASGAGPIAWMITGLVIAIFLLWASGLFRHTFLRGILNDEGSDVSRRRSLMIGFWNMLATAVVCYILTYVKDYGPRDAIQIIMTVGISSALISFGVAERVASHQ</sequence>
<feature type="transmembrane region" description="Helical" evidence="1">
    <location>
        <begin position="125"/>
        <end position="145"/>
    </location>
</feature>
<evidence type="ECO:0000313" key="3">
    <source>
        <dbReference type="Proteomes" id="UP000469430"/>
    </source>
</evidence>
<protein>
    <submittedName>
        <fullName evidence="2">Uncharacterized protein</fullName>
    </submittedName>
</protein>
<proteinExistence type="predicted"/>
<reference evidence="2 3" key="1">
    <citation type="submission" date="2019-12" db="EMBL/GenBank/DDBJ databases">
        <title>Genomic-based taxomic classification of the family Erythrobacteraceae.</title>
        <authorList>
            <person name="Xu L."/>
        </authorList>
    </citation>
    <scope>NUCLEOTIDE SEQUENCE [LARGE SCALE GENOMIC DNA]</scope>
    <source>
        <strain evidence="2 3">S36</strain>
    </source>
</reference>
<comment type="caution">
    <text evidence="2">The sequence shown here is derived from an EMBL/GenBank/DDBJ whole genome shotgun (WGS) entry which is preliminary data.</text>
</comment>
<feature type="transmembrane region" description="Helical" evidence="1">
    <location>
        <begin position="93"/>
        <end position="113"/>
    </location>
</feature>
<dbReference type="RefSeq" id="WP_161390346.1">
    <property type="nucleotide sequence ID" value="NZ_JBHSCP010000001.1"/>
</dbReference>
<keyword evidence="1" id="KW-1133">Transmembrane helix</keyword>
<dbReference type="AlphaFoldDB" id="A0A6I4TS11"/>
<name>A0A6I4TS11_9SPHN</name>
<organism evidence="2 3">
    <name type="scientific">Croceibacterium xixiisoli</name>
    <dbReference type="NCBI Taxonomy" id="1476466"/>
    <lineage>
        <taxon>Bacteria</taxon>
        <taxon>Pseudomonadati</taxon>
        <taxon>Pseudomonadota</taxon>
        <taxon>Alphaproteobacteria</taxon>
        <taxon>Sphingomonadales</taxon>
        <taxon>Erythrobacteraceae</taxon>
        <taxon>Croceibacterium</taxon>
    </lineage>
</organism>
<keyword evidence="1" id="KW-0812">Transmembrane</keyword>
<feature type="transmembrane region" description="Helical" evidence="1">
    <location>
        <begin position="51"/>
        <end position="72"/>
    </location>
</feature>
<keyword evidence="1" id="KW-0472">Membrane</keyword>
<accession>A0A6I4TS11</accession>
<dbReference type="EMBL" id="WTYJ01000001">
    <property type="protein sequence ID" value="MXO98736.1"/>
    <property type="molecule type" value="Genomic_DNA"/>
</dbReference>
<dbReference type="Proteomes" id="UP000469430">
    <property type="component" value="Unassembled WGS sequence"/>
</dbReference>
<evidence type="ECO:0000313" key="2">
    <source>
        <dbReference type="EMBL" id="MXO98736.1"/>
    </source>
</evidence>